<sequence length="251" mass="28867">MTECFPQERKKIRRQNRADREKEKQDKIALGLLPPPEPKVKLSNMMRVLSEQAVADPSAIERKVREQIAQREKNHEMRNLARKLTPEERREKRLRKIKEDAAGDIHVALFKVPDLSNPQHRFKVDVNAQQYHLTGGVLLCKDGNINMVVVEGGKKAIKQYTKLMMRRIDWLGASEAEQDSESEDEDSRKRGNGCFLVWQGVVARKAFNNFRFQECRTSITARKVMEAKNVVHYWDLVEKAAETAAITSGSV</sequence>
<organism evidence="1 2">
    <name type="scientific">Peronosclerospora sorghi</name>
    <dbReference type="NCBI Taxonomy" id="230839"/>
    <lineage>
        <taxon>Eukaryota</taxon>
        <taxon>Sar</taxon>
        <taxon>Stramenopiles</taxon>
        <taxon>Oomycota</taxon>
        <taxon>Peronosporomycetes</taxon>
        <taxon>Peronosporales</taxon>
        <taxon>Peronosporaceae</taxon>
        <taxon>Peronosclerospora</taxon>
    </lineage>
</organism>
<dbReference type="Proteomes" id="UP001163321">
    <property type="component" value="Chromosome 8"/>
</dbReference>
<protein>
    <submittedName>
        <fullName evidence="1">Uncharacterized protein</fullName>
    </submittedName>
</protein>
<name>A0ACC0VLM2_9STRA</name>
<comment type="caution">
    <text evidence="1">The sequence shown here is derived from an EMBL/GenBank/DDBJ whole genome shotgun (WGS) entry which is preliminary data.</text>
</comment>
<accession>A0ACC0VLM2</accession>
<proteinExistence type="predicted"/>
<evidence type="ECO:0000313" key="2">
    <source>
        <dbReference type="Proteomes" id="UP001163321"/>
    </source>
</evidence>
<gene>
    <name evidence="1" type="ORF">PsorP6_004521</name>
</gene>
<evidence type="ECO:0000313" key="1">
    <source>
        <dbReference type="EMBL" id="KAI9907344.1"/>
    </source>
</evidence>
<keyword evidence="2" id="KW-1185">Reference proteome</keyword>
<reference evidence="1 2" key="1">
    <citation type="journal article" date="2022" name="bioRxiv">
        <title>The genome of the oomycete Peronosclerospora sorghi, a cosmopolitan pathogen of maize and sorghum, is inflated with dispersed pseudogenes.</title>
        <authorList>
            <person name="Fletcher K."/>
            <person name="Martin F."/>
            <person name="Isakeit T."/>
            <person name="Cavanaugh K."/>
            <person name="Magill C."/>
            <person name="Michelmore R."/>
        </authorList>
    </citation>
    <scope>NUCLEOTIDE SEQUENCE [LARGE SCALE GENOMIC DNA]</scope>
    <source>
        <strain evidence="1">P6</strain>
    </source>
</reference>
<dbReference type="EMBL" id="CM047587">
    <property type="protein sequence ID" value="KAI9907344.1"/>
    <property type="molecule type" value="Genomic_DNA"/>
</dbReference>